<organism evidence="1 2">
    <name type="scientific">Fistulifera solaris</name>
    <name type="common">Oleaginous diatom</name>
    <dbReference type="NCBI Taxonomy" id="1519565"/>
    <lineage>
        <taxon>Eukaryota</taxon>
        <taxon>Sar</taxon>
        <taxon>Stramenopiles</taxon>
        <taxon>Ochrophyta</taxon>
        <taxon>Bacillariophyta</taxon>
        <taxon>Bacillariophyceae</taxon>
        <taxon>Bacillariophycidae</taxon>
        <taxon>Naviculales</taxon>
        <taxon>Naviculaceae</taxon>
        <taxon>Fistulifera</taxon>
    </lineage>
</organism>
<evidence type="ECO:0000313" key="2">
    <source>
        <dbReference type="Proteomes" id="UP000198406"/>
    </source>
</evidence>
<evidence type="ECO:0008006" key="3">
    <source>
        <dbReference type="Google" id="ProtNLM"/>
    </source>
</evidence>
<dbReference type="AlphaFoldDB" id="A0A1Z5J7E9"/>
<dbReference type="InParanoid" id="A0A1Z5J7E9"/>
<dbReference type="GO" id="GO:0016791">
    <property type="term" value="F:phosphatase activity"/>
    <property type="evidence" value="ECO:0007669"/>
    <property type="project" value="TreeGrafter"/>
</dbReference>
<dbReference type="PANTHER" id="PTHR48100:SF1">
    <property type="entry name" value="HISTIDINE PHOSPHATASE FAMILY PROTEIN-RELATED"/>
    <property type="match status" value="1"/>
</dbReference>
<proteinExistence type="predicted"/>
<dbReference type="CDD" id="cd07067">
    <property type="entry name" value="HP_PGM_like"/>
    <property type="match status" value="1"/>
</dbReference>
<name>A0A1Z5J7E9_FISSO</name>
<dbReference type="SMART" id="SM00855">
    <property type="entry name" value="PGAM"/>
    <property type="match status" value="1"/>
</dbReference>
<accession>A0A1Z5J7E9</accession>
<evidence type="ECO:0000313" key="1">
    <source>
        <dbReference type="EMBL" id="GAX09925.1"/>
    </source>
</evidence>
<dbReference type="GO" id="GO:0005737">
    <property type="term" value="C:cytoplasm"/>
    <property type="evidence" value="ECO:0007669"/>
    <property type="project" value="TreeGrafter"/>
</dbReference>
<dbReference type="EMBL" id="BDSP01000013">
    <property type="protein sequence ID" value="GAX09925.1"/>
    <property type="molecule type" value="Genomic_DNA"/>
</dbReference>
<dbReference type="SUPFAM" id="SSF53254">
    <property type="entry name" value="Phosphoglycerate mutase-like"/>
    <property type="match status" value="1"/>
</dbReference>
<keyword evidence="2" id="KW-1185">Reference proteome</keyword>
<sequence length="238" mass="26909">MTSSTTQQQQPKTIYLIRHAQSEENRRLASVKTAIKDLFKFSLPKSSDIYAGMELINIPAQIDSNVSPVGKSQINEMADALKAANFLETEQIEMVVHSPLLRAKETSMGMLSCAAPDTRVAPVQRVLELDLLLEKTPAEWTIRYSSFVQRLFDFETWLEQQPESKIVLVGHSQFFKALLHLDFKFGNCDVWKVEFGGQPVEQNADDATAPKWSNLQKLFDCSLSDIEPKELAREMDGK</sequence>
<reference evidence="1 2" key="1">
    <citation type="journal article" date="2015" name="Plant Cell">
        <title>Oil accumulation by the oleaginous diatom Fistulifera solaris as revealed by the genome and transcriptome.</title>
        <authorList>
            <person name="Tanaka T."/>
            <person name="Maeda Y."/>
            <person name="Veluchamy A."/>
            <person name="Tanaka M."/>
            <person name="Abida H."/>
            <person name="Marechal E."/>
            <person name="Bowler C."/>
            <person name="Muto M."/>
            <person name="Sunaga Y."/>
            <person name="Tanaka M."/>
            <person name="Yoshino T."/>
            <person name="Taniguchi T."/>
            <person name="Fukuda Y."/>
            <person name="Nemoto M."/>
            <person name="Matsumoto M."/>
            <person name="Wong P.S."/>
            <person name="Aburatani S."/>
            <person name="Fujibuchi W."/>
        </authorList>
    </citation>
    <scope>NUCLEOTIDE SEQUENCE [LARGE SCALE GENOMIC DNA]</scope>
    <source>
        <strain evidence="1 2">JPCC DA0580</strain>
    </source>
</reference>
<dbReference type="PANTHER" id="PTHR48100">
    <property type="entry name" value="BROAD-SPECIFICITY PHOSPHATASE YOR283W-RELATED"/>
    <property type="match status" value="1"/>
</dbReference>
<dbReference type="Proteomes" id="UP000198406">
    <property type="component" value="Unassembled WGS sequence"/>
</dbReference>
<comment type="caution">
    <text evidence="1">The sequence shown here is derived from an EMBL/GenBank/DDBJ whole genome shotgun (WGS) entry which is preliminary data.</text>
</comment>
<dbReference type="InterPro" id="IPR050275">
    <property type="entry name" value="PGM_Phosphatase"/>
</dbReference>
<dbReference type="OrthoDB" id="496981at2759"/>
<gene>
    <name evidence="1" type="ORF">FisN_11Lh086</name>
</gene>
<dbReference type="InterPro" id="IPR013078">
    <property type="entry name" value="His_Pase_superF_clade-1"/>
</dbReference>
<dbReference type="InterPro" id="IPR029033">
    <property type="entry name" value="His_PPase_superfam"/>
</dbReference>
<protein>
    <recommendedName>
        <fullName evidence="3">Phosphoglycerate mutase</fullName>
    </recommendedName>
</protein>
<dbReference type="Gene3D" id="3.40.50.1240">
    <property type="entry name" value="Phosphoglycerate mutase-like"/>
    <property type="match status" value="1"/>
</dbReference>